<evidence type="ECO:0000256" key="4">
    <source>
        <dbReference type="ARBA" id="ARBA00022823"/>
    </source>
</evidence>
<dbReference type="KEGG" id="cmic:caldi_33730"/>
<dbReference type="Pfam" id="PF00364">
    <property type="entry name" value="Biotin_lipoyl"/>
    <property type="match status" value="1"/>
</dbReference>
<dbReference type="InterPro" id="IPR004167">
    <property type="entry name" value="PSBD"/>
</dbReference>
<dbReference type="Proteomes" id="UP001163687">
    <property type="component" value="Chromosome"/>
</dbReference>
<protein>
    <recommendedName>
        <fullName evidence="6">Dihydrolipoamide acetyltransferase component of pyruvate dehydrogenase complex</fullName>
        <ecNumber evidence="6">2.3.1.-</ecNumber>
    </recommendedName>
</protein>
<feature type="region of interest" description="Disordered" evidence="7">
    <location>
        <begin position="102"/>
        <end position="126"/>
    </location>
</feature>
<dbReference type="PROSITE" id="PS00189">
    <property type="entry name" value="LIPOYL"/>
    <property type="match status" value="1"/>
</dbReference>
<dbReference type="SUPFAM" id="SSF51230">
    <property type="entry name" value="Single hybrid motif"/>
    <property type="match status" value="1"/>
</dbReference>
<dbReference type="PROSITE" id="PS51826">
    <property type="entry name" value="PSBD"/>
    <property type="match status" value="1"/>
</dbReference>
<dbReference type="InterPro" id="IPR003016">
    <property type="entry name" value="2-oxoA_DH_lipoyl-BS"/>
</dbReference>
<dbReference type="Gene3D" id="2.40.50.100">
    <property type="match status" value="1"/>
</dbReference>
<keyword evidence="10" id="KW-0670">Pyruvate</keyword>
<dbReference type="EC" id="2.3.1.-" evidence="6"/>
<keyword evidence="4 6" id="KW-0450">Lipoyl</keyword>
<dbReference type="FunFam" id="3.30.559.10:FF:000007">
    <property type="entry name" value="Dihydrolipoamide acetyltransferase component of pyruvate dehydrogenase complex"/>
    <property type="match status" value="1"/>
</dbReference>
<dbReference type="Gene3D" id="4.10.320.10">
    <property type="entry name" value="E3-binding domain"/>
    <property type="match status" value="1"/>
</dbReference>
<name>A0AA35GA97_9FIRM</name>
<feature type="domain" description="Peripheral subunit-binding (PSBD)" evidence="9">
    <location>
        <begin position="128"/>
        <end position="165"/>
    </location>
</feature>
<comment type="cofactor">
    <cofactor evidence="1 6">
        <name>(R)-lipoate</name>
        <dbReference type="ChEBI" id="CHEBI:83088"/>
    </cofactor>
</comment>
<dbReference type="Pfam" id="PF02817">
    <property type="entry name" value="E3_binding"/>
    <property type="match status" value="1"/>
</dbReference>
<dbReference type="SUPFAM" id="SSF47005">
    <property type="entry name" value="Peripheral subunit-binding domain of 2-oxo acid dehydrogenase complex"/>
    <property type="match status" value="1"/>
</dbReference>
<gene>
    <name evidence="10" type="ORF">caldi_33730</name>
</gene>
<evidence type="ECO:0000256" key="1">
    <source>
        <dbReference type="ARBA" id="ARBA00001938"/>
    </source>
</evidence>
<dbReference type="InterPro" id="IPR000089">
    <property type="entry name" value="Biotin_lipoyl"/>
</dbReference>
<feature type="region of interest" description="Disordered" evidence="7">
    <location>
        <begin position="192"/>
        <end position="218"/>
    </location>
</feature>
<feature type="compositionally biased region" description="Low complexity" evidence="7">
    <location>
        <begin position="192"/>
        <end position="212"/>
    </location>
</feature>
<dbReference type="EMBL" id="AP025628">
    <property type="protein sequence ID" value="BDG62283.1"/>
    <property type="molecule type" value="Genomic_DNA"/>
</dbReference>
<dbReference type="InterPro" id="IPR011053">
    <property type="entry name" value="Single_hybrid_motif"/>
</dbReference>
<proteinExistence type="inferred from homology"/>
<dbReference type="CDD" id="cd06849">
    <property type="entry name" value="lipoyl_domain"/>
    <property type="match status" value="1"/>
</dbReference>
<keyword evidence="11" id="KW-1185">Reference proteome</keyword>
<keyword evidence="3 6" id="KW-0808">Transferase</keyword>
<keyword evidence="5 6" id="KW-0012">Acyltransferase</keyword>
<dbReference type="SUPFAM" id="SSF52777">
    <property type="entry name" value="CoA-dependent acyltransferases"/>
    <property type="match status" value="1"/>
</dbReference>
<dbReference type="AlphaFoldDB" id="A0AA35GA97"/>
<feature type="domain" description="Lipoyl-binding" evidence="8">
    <location>
        <begin position="2"/>
        <end position="77"/>
    </location>
</feature>
<dbReference type="GO" id="GO:0016407">
    <property type="term" value="F:acetyltransferase activity"/>
    <property type="evidence" value="ECO:0007669"/>
    <property type="project" value="TreeGrafter"/>
</dbReference>
<dbReference type="Gene3D" id="3.30.559.10">
    <property type="entry name" value="Chloramphenicol acetyltransferase-like domain"/>
    <property type="match status" value="1"/>
</dbReference>
<evidence type="ECO:0000256" key="5">
    <source>
        <dbReference type="ARBA" id="ARBA00023315"/>
    </source>
</evidence>
<evidence type="ECO:0000313" key="11">
    <source>
        <dbReference type="Proteomes" id="UP001163687"/>
    </source>
</evidence>
<dbReference type="GO" id="GO:0031405">
    <property type="term" value="F:lipoic acid binding"/>
    <property type="evidence" value="ECO:0007669"/>
    <property type="project" value="TreeGrafter"/>
</dbReference>
<dbReference type="InterPro" id="IPR036625">
    <property type="entry name" value="E3-bd_dom_sf"/>
</dbReference>
<sequence>MAYEFRLPDVGEGLHEAEIVRWLVKEGDMVAEDQPLVEVQTDKVTTEIPSPVAGRVVRLAGQPGDVVEVGSVIVVLEPVGAAAPAAEPAPGAAAVAPVNGAAAAPRDGEPLSPPAPSVPGAVPAGRPIATPAIRRRAREMGIDLRQVRGTGPAGRITAADLEAVAAGRGVAAAAPAAPALVATAPEAPAVQTPAAPAAAAPAGEAQAPAAGPRPGQRLPLRGVRRVIAEAMVRSKHTAPHVTVMDEVEVSALVALREEARRLAEARGVKLTYLPFVVKAAVAALREFPYLNASLDDERQEIVLHDHYHIGIATDTDGGLMVPVVKDADRKRLIDLAAEIAGLAGRARAGKLSLDELKGSTFTISNIGTVGAGVVFTPVINHPEVAILGVGTLAEKPVVKDGALAVGKVLHLSLSFDHRVVDGAMAGRFLRRVMDLLANPTMLLLEMM</sequence>
<evidence type="ECO:0000313" key="10">
    <source>
        <dbReference type="EMBL" id="BDG62283.1"/>
    </source>
</evidence>
<reference evidence="10" key="1">
    <citation type="submission" date="2022-03" db="EMBL/GenBank/DDBJ databases">
        <title>Complete genome sequence of Caldinitratiruptor microaerophilus.</title>
        <authorList>
            <person name="Mukaiyama R."/>
            <person name="Nishiyama T."/>
            <person name="Ueda K."/>
        </authorList>
    </citation>
    <scope>NUCLEOTIDE SEQUENCE</scope>
    <source>
        <strain evidence="10">JCM 16183</strain>
    </source>
</reference>
<accession>A0AA35GA97</accession>
<comment type="similarity">
    <text evidence="2 6">Belongs to the 2-oxoacid dehydrogenase family.</text>
</comment>
<dbReference type="PANTHER" id="PTHR43178:SF5">
    <property type="entry name" value="LIPOAMIDE ACYLTRANSFERASE COMPONENT OF BRANCHED-CHAIN ALPHA-KETO ACID DEHYDROGENASE COMPLEX, MITOCHONDRIAL"/>
    <property type="match status" value="1"/>
</dbReference>
<organism evidence="10 11">
    <name type="scientific">Caldinitratiruptor microaerophilus</name>
    <dbReference type="NCBI Taxonomy" id="671077"/>
    <lineage>
        <taxon>Bacteria</taxon>
        <taxon>Bacillati</taxon>
        <taxon>Bacillota</taxon>
        <taxon>Clostridia</taxon>
        <taxon>Eubacteriales</taxon>
        <taxon>Symbiobacteriaceae</taxon>
        <taxon>Caldinitratiruptor</taxon>
    </lineage>
</organism>
<evidence type="ECO:0000259" key="9">
    <source>
        <dbReference type="PROSITE" id="PS51826"/>
    </source>
</evidence>
<dbReference type="PROSITE" id="PS50968">
    <property type="entry name" value="BIOTINYL_LIPOYL"/>
    <property type="match status" value="1"/>
</dbReference>
<dbReference type="InterPro" id="IPR001078">
    <property type="entry name" value="2-oxoacid_DH_actylTfrase"/>
</dbReference>
<dbReference type="PANTHER" id="PTHR43178">
    <property type="entry name" value="DIHYDROLIPOAMIDE ACETYLTRANSFERASE COMPONENT OF PYRUVATE DEHYDROGENASE COMPLEX"/>
    <property type="match status" value="1"/>
</dbReference>
<dbReference type="InterPro" id="IPR050743">
    <property type="entry name" value="2-oxoacid_DH_E2_comp"/>
</dbReference>
<evidence type="ECO:0000256" key="7">
    <source>
        <dbReference type="SAM" id="MobiDB-lite"/>
    </source>
</evidence>
<evidence type="ECO:0000256" key="6">
    <source>
        <dbReference type="RuleBase" id="RU003423"/>
    </source>
</evidence>
<dbReference type="InterPro" id="IPR023213">
    <property type="entry name" value="CAT-like_dom_sf"/>
</dbReference>
<dbReference type="Pfam" id="PF00198">
    <property type="entry name" value="2-oxoacid_dh"/>
    <property type="match status" value="1"/>
</dbReference>
<dbReference type="GO" id="GO:0005737">
    <property type="term" value="C:cytoplasm"/>
    <property type="evidence" value="ECO:0007669"/>
    <property type="project" value="TreeGrafter"/>
</dbReference>
<evidence type="ECO:0000256" key="2">
    <source>
        <dbReference type="ARBA" id="ARBA00007317"/>
    </source>
</evidence>
<dbReference type="RefSeq" id="WP_264842876.1">
    <property type="nucleotide sequence ID" value="NZ_AP025628.1"/>
</dbReference>
<evidence type="ECO:0000256" key="3">
    <source>
        <dbReference type="ARBA" id="ARBA00022679"/>
    </source>
</evidence>
<evidence type="ECO:0000259" key="8">
    <source>
        <dbReference type="PROSITE" id="PS50968"/>
    </source>
</evidence>